<name>A0A1H3S877_9BACI</name>
<evidence type="ECO:0000313" key="2">
    <source>
        <dbReference type="Proteomes" id="UP000198935"/>
    </source>
</evidence>
<protein>
    <submittedName>
        <fullName evidence="1">Uncharacterized protein</fullName>
    </submittedName>
</protein>
<evidence type="ECO:0000313" key="1">
    <source>
        <dbReference type="EMBL" id="SDZ34162.1"/>
    </source>
</evidence>
<keyword evidence="2" id="KW-1185">Reference proteome</keyword>
<dbReference type="AlphaFoldDB" id="A0A1H3S877"/>
<organism evidence="1 2">
    <name type="scientific">Evansella caseinilytica</name>
    <dbReference type="NCBI Taxonomy" id="1503961"/>
    <lineage>
        <taxon>Bacteria</taxon>
        <taxon>Bacillati</taxon>
        <taxon>Bacillota</taxon>
        <taxon>Bacilli</taxon>
        <taxon>Bacillales</taxon>
        <taxon>Bacillaceae</taxon>
        <taxon>Evansella</taxon>
    </lineage>
</organism>
<gene>
    <name evidence="1" type="ORF">SAMN05421736_11067</name>
</gene>
<proteinExistence type="predicted"/>
<sequence length="54" mass="6280">MLSTKKAALIPNEIGRCLFQLLLKRIFKKLTINLFEQIFKERVQKGIGSVRYSP</sequence>
<accession>A0A1H3S877</accession>
<dbReference type="Proteomes" id="UP000198935">
    <property type="component" value="Unassembled WGS sequence"/>
</dbReference>
<dbReference type="EMBL" id="FNPI01000010">
    <property type="protein sequence ID" value="SDZ34162.1"/>
    <property type="molecule type" value="Genomic_DNA"/>
</dbReference>
<reference evidence="2" key="1">
    <citation type="submission" date="2016-10" db="EMBL/GenBank/DDBJ databases">
        <authorList>
            <person name="Varghese N."/>
            <person name="Submissions S."/>
        </authorList>
    </citation>
    <scope>NUCLEOTIDE SEQUENCE [LARGE SCALE GENOMIC DNA]</scope>
    <source>
        <strain evidence="2">SP</strain>
    </source>
</reference>